<gene>
    <name evidence="8" type="ORF">GNLVRS02_ARAD1D32054g</name>
</gene>
<keyword evidence="4 6" id="KW-1133">Transmembrane helix</keyword>
<comment type="subcellular location">
    <subcellularLocation>
        <location evidence="6">Membrane</location>
        <topology evidence="6">Single-pass membrane protein</topology>
    </subcellularLocation>
    <subcellularLocation>
        <location evidence="6">Endoplasmic reticulum membrane</location>
        <topology evidence="6">Single-pass membrane protein</topology>
    </subcellularLocation>
</comment>
<feature type="region of interest" description="Disordered" evidence="7">
    <location>
        <begin position="1"/>
        <end position="37"/>
    </location>
</feature>
<evidence type="ECO:0000313" key="8">
    <source>
        <dbReference type="EMBL" id="CDP38320.1"/>
    </source>
</evidence>
<keyword evidence="2 6" id="KW-0812">Transmembrane</keyword>
<reference evidence="8" key="1">
    <citation type="submission" date="2014-02" db="EMBL/GenBank/DDBJ databases">
        <authorList>
            <person name="Genoscope - CEA"/>
        </authorList>
    </citation>
    <scope>NUCLEOTIDE SEQUENCE</scope>
    <source>
        <strain evidence="8">LS3</strain>
    </source>
</reference>
<dbReference type="AlphaFoldDB" id="A0A060TB51"/>
<organism evidence="8">
    <name type="scientific">Blastobotrys adeninivorans</name>
    <name type="common">Yeast</name>
    <name type="synonym">Arxula adeninivorans</name>
    <dbReference type="NCBI Taxonomy" id="409370"/>
    <lineage>
        <taxon>Eukaryota</taxon>
        <taxon>Fungi</taxon>
        <taxon>Dikarya</taxon>
        <taxon>Ascomycota</taxon>
        <taxon>Saccharomycotina</taxon>
        <taxon>Dipodascomycetes</taxon>
        <taxon>Dipodascales</taxon>
        <taxon>Trichomonascaceae</taxon>
        <taxon>Blastobotrys</taxon>
    </lineage>
</organism>
<evidence type="ECO:0000256" key="5">
    <source>
        <dbReference type="ARBA" id="ARBA00023136"/>
    </source>
</evidence>
<evidence type="ECO:0000256" key="7">
    <source>
        <dbReference type="SAM" id="MobiDB-lite"/>
    </source>
</evidence>
<comment type="similarity">
    <text evidence="1 6">Belongs to the RAMP4 family.</text>
</comment>
<evidence type="ECO:0000256" key="1">
    <source>
        <dbReference type="ARBA" id="ARBA00005500"/>
    </source>
</evidence>
<keyword evidence="3 6" id="KW-0256">Endoplasmic reticulum</keyword>
<sequence length="66" mass="7581">MPQTPRQRLANERYAKKEQWKKGKPTSEVKPKQKDPLPISKGWLALLAFLVLGGGIFELLRLFGIY</sequence>
<dbReference type="EMBL" id="HG937694">
    <property type="protein sequence ID" value="CDP38320.1"/>
    <property type="molecule type" value="Genomic_DNA"/>
</dbReference>
<protein>
    <recommendedName>
        <fullName evidence="6">Stress-associated endoplasmic reticulum protein</fullName>
    </recommendedName>
</protein>
<dbReference type="InterPro" id="IPR010580">
    <property type="entry name" value="ER_stress-assoc"/>
</dbReference>
<name>A0A060TB51_BLAAD</name>
<accession>A0A060TB51</accession>
<dbReference type="Pfam" id="PF06624">
    <property type="entry name" value="RAMP4"/>
    <property type="match status" value="1"/>
</dbReference>
<evidence type="ECO:0000256" key="4">
    <source>
        <dbReference type="ARBA" id="ARBA00022989"/>
    </source>
</evidence>
<reference evidence="8" key="2">
    <citation type="submission" date="2014-06" db="EMBL/GenBank/DDBJ databases">
        <title>The complete genome of Blastobotrys (Arxula) adeninivorans LS3 - a yeast of biotechnological interest.</title>
        <authorList>
            <person name="Kunze G."/>
            <person name="Gaillardin C."/>
            <person name="Czernicka M."/>
            <person name="Durrens P."/>
            <person name="Martin T."/>
            <person name="Boer E."/>
            <person name="Gabaldon T."/>
            <person name="Cruz J."/>
            <person name="Talla E."/>
            <person name="Marck C."/>
            <person name="Goffeau A."/>
            <person name="Barbe V."/>
            <person name="Baret P."/>
            <person name="Baronian K."/>
            <person name="Beier S."/>
            <person name="Bleykasten C."/>
            <person name="Bode R."/>
            <person name="Casaregola S."/>
            <person name="Despons L."/>
            <person name="Fairhead C."/>
            <person name="Giersberg M."/>
            <person name="Gierski P."/>
            <person name="Hahnel U."/>
            <person name="Hartmann A."/>
            <person name="Jankowska D."/>
            <person name="Jubin C."/>
            <person name="Jung P."/>
            <person name="Lafontaine I."/>
            <person name="Leh-Louis V."/>
            <person name="Lemaire M."/>
            <person name="Marcet-Houben M."/>
            <person name="Mascher M."/>
            <person name="Morel G."/>
            <person name="Richard G.-F."/>
            <person name="Riechen J."/>
            <person name="Sacerdot C."/>
            <person name="Sarkar A."/>
            <person name="Savel G."/>
            <person name="Schacherer J."/>
            <person name="Sherman D."/>
            <person name="Straub M.-L."/>
            <person name="Stein N."/>
            <person name="Thierry A."/>
            <person name="Trautwein-Schult A."/>
            <person name="Westhof E."/>
            <person name="Worch S."/>
            <person name="Dujon B."/>
            <person name="Souciet J.-L."/>
            <person name="Wincker P."/>
            <person name="Scholz U."/>
            <person name="Neuveglise N."/>
        </authorList>
    </citation>
    <scope>NUCLEOTIDE SEQUENCE</scope>
    <source>
        <strain evidence="8">LS3</strain>
    </source>
</reference>
<evidence type="ECO:0000256" key="2">
    <source>
        <dbReference type="ARBA" id="ARBA00022692"/>
    </source>
</evidence>
<feature type="transmembrane region" description="Helical" evidence="6">
    <location>
        <begin position="43"/>
        <end position="63"/>
    </location>
</feature>
<feature type="compositionally biased region" description="Basic and acidic residues" evidence="7">
    <location>
        <begin position="9"/>
        <end position="35"/>
    </location>
</feature>
<keyword evidence="5 6" id="KW-0472">Membrane</keyword>
<comment type="function">
    <text evidence="6">Interacts with target proteins during translocation into the lumen of the endoplasmic reticulum. Protects unfolded target proteins against degradation and facilitate correct glycosylation.</text>
</comment>
<evidence type="ECO:0000256" key="6">
    <source>
        <dbReference type="RuleBase" id="RU364120"/>
    </source>
</evidence>
<dbReference type="GO" id="GO:0005789">
    <property type="term" value="C:endoplasmic reticulum membrane"/>
    <property type="evidence" value="ECO:0007669"/>
    <property type="project" value="UniProtKB-SubCell"/>
</dbReference>
<evidence type="ECO:0000256" key="3">
    <source>
        <dbReference type="ARBA" id="ARBA00022824"/>
    </source>
</evidence>
<proteinExistence type="inferred from homology"/>